<name>A0A9Q0K4C4_9MAGN</name>
<dbReference type="Pfam" id="PF13456">
    <property type="entry name" value="RVT_3"/>
    <property type="match status" value="1"/>
</dbReference>
<evidence type="ECO:0000313" key="3">
    <source>
        <dbReference type="Proteomes" id="UP001141806"/>
    </source>
</evidence>
<reference evidence="2" key="1">
    <citation type="journal article" date="2023" name="Plant J.">
        <title>The genome of the king protea, Protea cynaroides.</title>
        <authorList>
            <person name="Chang J."/>
            <person name="Duong T.A."/>
            <person name="Schoeman C."/>
            <person name="Ma X."/>
            <person name="Roodt D."/>
            <person name="Barker N."/>
            <person name="Li Z."/>
            <person name="Van de Peer Y."/>
            <person name="Mizrachi E."/>
        </authorList>
    </citation>
    <scope>NUCLEOTIDE SEQUENCE</scope>
    <source>
        <tissue evidence="2">Young leaves</tissue>
    </source>
</reference>
<sequence length="118" mass="12820">MEAVQRAQQAFTEYSMAIGLASAGSNSDAISSPNAVHWRRPVSGIVKLNSDAAWAKDQQQHGEAMGLRSSVILAISTGFSHIEVESDNAEIIQLQQGVRKDSDVYLSSIIQECYDSCF</sequence>
<dbReference type="OrthoDB" id="10641205at2759"/>
<dbReference type="AlphaFoldDB" id="A0A9Q0K4C4"/>
<dbReference type="GO" id="GO:0003676">
    <property type="term" value="F:nucleic acid binding"/>
    <property type="evidence" value="ECO:0007669"/>
    <property type="project" value="InterPro"/>
</dbReference>
<protein>
    <recommendedName>
        <fullName evidence="1">RNase H type-1 domain-containing protein</fullName>
    </recommendedName>
</protein>
<dbReference type="InterPro" id="IPR002156">
    <property type="entry name" value="RNaseH_domain"/>
</dbReference>
<accession>A0A9Q0K4C4</accession>
<dbReference type="Proteomes" id="UP001141806">
    <property type="component" value="Unassembled WGS sequence"/>
</dbReference>
<organism evidence="2 3">
    <name type="scientific">Protea cynaroides</name>
    <dbReference type="NCBI Taxonomy" id="273540"/>
    <lineage>
        <taxon>Eukaryota</taxon>
        <taxon>Viridiplantae</taxon>
        <taxon>Streptophyta</taxon>
        <taxon>Embryophyta</taxon>
        <taxon>Tracheophyta</taxon>
        <taxon>Spermatophyta</taxon>
        <taxon>Magnoliopsida</taxon>
        <taxon>Proteales</taxon>
        <taxon>Proteaceae</taxon>
        <taxon>Protea</taxon>
    </lineage>
</organism>
<dbReference type="GO" id="GO:0004523">
    <property type="term" value="F:RNA-DNA hybrid ribonuclease activity"/>
    <property type="evidence" value="ECO:0007669"/>
    <property type="project" value="InterPro"/>
</dbReference>
<keyword evidence="3" id="KW-1185">Reference proteome</keyword>
<gene>
    <name evidence="2" type="ORF">NE237_022311</name>
</gene>
<proteinExistence type="predicted"/>
<evidence type="ECO:0000259" key="1">
    <source>
        <dbReference type="Pfam" id="PF13456"/>
    </source>
</evidence>
<dbReference type="EMBL" id="JAMYWD010000008">
    <property type="protein sequence ID" value="KAJ4962372.1"/>
    <property type="molecule type" value="Genomic_DNA"/>
</dbReference>
<evidence type="ECO:0000313" key="2">
    <source>
        <dbReference type="EMBL" id="KAJ4962372.1"/>
    </source>
</evidence>
<comment type="caution">
    <text evidence="2">The sequence shown here is derived from an EMBL/GenBank/DDBJ whole genome shotgun (WGS) entry which is preliminary data.</text>
</comment>
<feature type="domain" description="RNase H type-1" evidence="1">
    <location>
        <begin position="56"/>
        <end position="110"/>
    </location>
</feature>